<evidence type="ECO:0000256" key="1">
    <source>
        <dbReference type="SAM" id="MobiDB-lite"/>
    </source>
</evidence>
<feature type="signal peptide" evidence="2">
    <location>
        <begin position="1"/>
        <end position="23"/>
    </location>
</feature>
<evidence type="ECO:0000313" key="4">
    <source>
        <dbReference type="Proteomes" id="UP001492380"/>
    </source>
</evidence>
<reference evidence="3 4" key="1">
    <citation type="submission" date="2024-04" db="EMBL/GenBank/DDBJ databases">
        <title>Phyllosticta paracitricarpa is synonymous to the EU quarantine fungus P. citricarpa based on phylogenomic analyses.</title>
        <authorList>
            <consortium name="Lawrence Berkeley National Laboratory"/>
            <person name="Van Ingen-Buijs V.A."/>
            <person name="Van Westerhoven A.C."/>
            <person name="Haridas S."/>
            <person name="Skiadas P."/>
            <person name="Martin F."/>
            <person name="Groenewald J.Z."/>
            <person name="Crous P.W."/>
            <person name="Seidl M.F."/>
        </authorList>
    </citation>
    <scope>NUCLEOTIDE SEQUENCE [LARGE SCALE GENOMIC DNA]</scope>
    <source>
        <strain evidence="3 4">CBS 123374</strain>
    </source>
</reference>
<comment type="caution">
    <text evidence="3">The sequence shown here is derived from an EMBL/GenBank/DDBJ whole genome shotgun (WGS) entry which is preliminary data.</text>
</comment>
<dbReference type="Proteomes" id="UP001492380">
    <property type="component" value="Unassembled WGS sequence"/>
</dbReference>
<organism evidence="3 4">
    <name type="scientific">Phyllosticta capitalensis</name>
    <dbReference type="NCBI Taxonomy" id="121624"/>
    <lineage>
        <taxon>Eukaryota</taxon>
        <taxon>Fungi</taxon>
        <taxon>Dikarya</taxon>
        <taxon>Ascomycota</taxon>
        <taxon>Pezizomycotina</taxon>
        <taxon>Dothideomycetes</taxon>
        <taxon>Dothideomycetes incertae sedis</taxon>
        <taxon>Botryosphaeriales</taxon>
        <taxon>Phyllostictaceae</taxon>
        <taxon>Phyllosticta</taxon>
    </lineage>
</organism>
<feature type="chain" id="PRO_5046932050" evidence="2">
    <location>
        <begin position="24"/>
        <end position="291"/>
    </location>
</feature>
<proteinExistence type="predicted"/>
<evidence type="ECO:0000256" key="2">
    <source>
        <dbReference type="SAM" id="SignalP"/>
    </source>
</evidence>
<feature type="compositionally biased region" description="Low complexity" evidence="1">
    <location>
        <begin position="272"/>
        <end position="283"/>
    </location>
</feature>
<name>A0ABR1YMQ4_9PEZI</name>
<protein>
    <submittedName>
        <fullName evidence="3">Uncharacterized protein</fullName>
    </submittedName>
</protein>
<accession>A0ABR1YMQ4</accession>
<evidence type="ECO:0000313" key="3">
    <source>
        <dbReference type="EMBL" id="KAK8233788.1"/>
    </source>
</evidence>
<dbReference type="EMBL" id="JBBWRZ010000006">
    <property type="protein sequence ID" value="KAK8233788.1"/>
    <property type="molecule type" value="Genomic_DNA"/>
</dbReference>
<feature type="region of interest" description="Disordered" evidence="1">
    <location>
        <begin position="272"/>
        <end position="291"/>
    </location>
</feature>
<keyword evidence="2" id="KW-0732">Signal</keyword>
<keyword evidence="4" id="KW-1185">Reference proteome</keyword>
<gene>
    <name evidence="3" type="ORF">HDK90DRAFT_277441</name>
</gene>
<sequence>MHIPRPLPHFRLLSSLLSSLSKTLPSVVKNVPLAVVAPRGCIRNDLEHSCRSTCTDKRCTIVHFATLIRSTALVHFHRQLTQPLGLQSFKFESRRPAGLVPVTKCSSRLDLERFCIQAPVRRKNCNSSRGLRSKASMTPCPGHLSDGNGCRVPSAVVDRGGSCVCDNNMNEKQYQARIEAPKKHFASNKEIPELQSLPECLLCSYPRGRGLRRATYIMSAVVHVELLHNSSLIFGIQTLTLFDRPVSIPHSLYQPSQPKQSTCPRLSTCVPSTTTSSPSALSCKRATSALR</sequence>